<protein>
    <recommendedName>
        <fullName evidence="2">protein-tyrosine-phosphatase</fullName>
        <ecNumber evidence="2">3.1.3.48</ecNumber>
    </recommendedName>
</protein>
<dbReference type="OrthoDB" id="9784339at2"/>
<name>A0A4R6USV6_9GAMM</name>
<dbReference type="InterPro" id="IPR023485">
    <property type="entry name" value="Ptyr_pPase"/>
</dbReference>
<evidence type="ECO:0000313" key="9">
    <source>
        <dbReference type="Proteomes" id="UP000295375"/>
    </source>
</evidence>
<keyword evidence="4" id="KW-0904">Protein phosphatase</keyword>
<dbReference type="EC" id="3.1.3.48" evidence="2"/>
<dbReference type="SUPFAM" id="SSF52788">
    <property type="entry name" value="Phosphotyrosine protein phosphatases I"/>
    <property type="match status" value="1"/>
</dbReference>
<dbReference type="AlphaFoldDB" id="A0A4R6USV6"/>
<proteinExistence type="inferred from homology"/>
<evidence type="ECO:0000256" key="1">
    <source>
        <dbReference type="ARBA" id="ARBA00011063"/>
    </source>
</evidence>
<comment type="similarity">
    <text evidence="1">Belongs to the low molecular weight phosphotyrosine protein phosphatase family.</text>
</comment>
<dbReference type="CDD" id="cd16343">
    <property type="entry name" value="LMWPTP"/>
    <property type="match status" value="1"/>
</dbReference>
<organism evidence="8 9">
    <name type="scientific">Permianibacter aggregans</name>
    <dbReference type="NCBI Taxonomy" id="1510150"/>
    <lineage>
        <taxon>Bacteria</taxon>
        <taxon>Pseudomonadati</taxon>
        <taxon>Pseudomonadota</taxon>
        <taxon>Gammaproteobacteria</taxon>
        <taxon>Pseudomonadales</taxon>
        <taxon>Pseudomonadaceae</taxon>
        <taxon>Permianibacter</taxon>
    </lineage>
</organism>
<feature type="active site" description="Proton donor" evidence="5">
    <location>
        <position position="129"/>
    </location>
</feature>
<evidence type="ECO:0000259" key="7">
    <source>
        <dbReference type="SMART" id="SM00226"/>
    </source>
</evidence>
<dbReference type="SMART" id="SM00226">
    <property type="entry name" value="LMWPc"/>
    <property type="match status" value="1"/>
</dbReference>
<feature type="active site" description="Nucleophile" evidence="5">
    <location>
        <position position="12"/>
    </location>
</feature>
<evidence type="ECO:0000313" key="8">
    <source>
        <dbReference type="EMBL" id="TDQ50388.1"/>
    </source>
</evidence>
<dbReference type="RefSeq" id="WP_133587510.1">
    <property type="nucleotide sequence ID" value="NZ_CP037953.1"/>
</dbReference>
<dbReference type="InterPro" id="IPR050438">
    <property type="entry name" value="LMW_PTPase"/>
</dbReference>
<evidence type="ECO:0000256" key="5">
    <source>
        <dbReference type="PIRSR" id="PIRSR617867-1"/>
    </source>
</evidence>
<dbReference type="InterPro" id="IPR017867">
    <property type="entry name" value="Tyr_phospatase_low_mol_wt"/>
</dbReference>
<dbReference type="Proteomes" id="UP000295375">
    <property type="component" value="Unassembled WGS sequence"/>
</dbReference>
<accession>A0A4R6USV6</accession>
<gene>
    <name evidence="8" type="ORF">EV696_10269</name>
</gene>
<dbReference type="PRINTS" id="PR00719">
    <property type="entry name" value="LMWPTPASE"/>
</dbReference>
<evidence type="ECO:0000256" key="3">
    <source>
        <dbReference type="ARBA" id="ARBA00022801"/>
    </source>
</evidence>
<keyword evidence="3" id="KW-0378">Hydrolase</keyword>
<dbReference type="InterPro" id="IPR036196">
    <property type="entry name" value="Ptyr_pPase_sf"/>
</dbReference>
<dbReference type="PANTHER" id="PTHR11717:SF7">
    <property type="entry name" value="LOW MOLECULAR WEIGHT PHOSPHOTYROSINE PROTEIN PHOSPHATASE"/>
    <property type="match status" value="1"/>
</dbReference>
<dbReference type="GO" id="GO:0004725">
    <property type="term" value="F:protein tyrosine phosphatase activity"/>
    <property type="evidence" value="ECO:0007669"/>
    <property type="project" value="UniProtKB-EC"/>
</dbReference>
<dbReference type="Pfam" id="PF01451">
    <property type="entry name" value="LMWPc"/>
    <property type="match status" value="1"/>
</dbReference>
<evidence type="ECO:0000256" key="4">
    <source>
        <dbReference type="ARBA" id="ARBA00022912"/>
    </source>
</evidence>
<reference evidence="8 9" key="1">
    <citation type="submission" date="2019-03" db="EMBL/GenBank/DDBJ databases">
        <title>Genomic Encyclopedia of Type Strains, Phase IV (KMG-IV): sequencing the most valuable type-strain genomes for metagenomic binning, comparative biology and taxonomic classification.</title>
        <authorList>
            <person name="Goeker M."/>
        </authorList>
    </citation>
    <scope>NUCLEOTIDE SEQUENCE [LARGE SCALE GENOMIC DNA]</scope>
    <source>
        <strain evidence="8 9">DSM 103792</strain>
    </source>
</reference>
<feature type="active site" evidence="5">
    <location>
        <position position="18"/>
    </location>
</feature>
<dbReference type="EMBL" id="SNYM01000002">
    <property type="protein sequence ID" value="TDQ50388.1"/>
    <property type="molecule type" value="Genomic_DNA"/>
</dbReference>
<dbReference type="PANTHER" id="PTHR11717">
    <property type="entry name" value="LOW MOLECULAR WEIGHT PROTEIN TYROSINE PHOSPHATASE"/>
    <property type="match status" value="1"/>
</dbReference>
<sequence length="162" mass="18442">MSIREIGVLFVCTGNICRSPTAHGVMQTLLKEQGLLPQIRVDSAGVSGYHVGERPDPRSQSAAKNRGYDLSKLRARKLHENDFSSFHYLIAMDRGHLQHMQKLFETDERERLHLLMHFAPELSKDDVADPYYGPVNGFERVLDDIEAGCRGLLQFIRQRHGI</sequence>
<keyword evidence="9" id="KW-1185">Reference proteome</keyword>
<comment type="caution">
    <text evidence="8">The sequence shown here is derived from an EMBL/GenBank/DDBJ whole genome shotgun (WGS) entry which is preliminary data.</text>
</comment>
<evidence type="ECO:0000256" key="6">
    <source>
        <dbReference type="SAM" id="MobiDB-lite"/>
    </source>
</evidence>
<feature type="region of interest" description="Disordered" evidence="6">
    <location>
        <begin position="47"/>
        <end position="66"/>
    </location>
</feature>
<dbReference type="Gene3D" id="3.40.50.2300">
    <property type="match status" value="1"/>
</dbReference>
<feature type="domain" description="Phosphotyrosine protein phosphatase I" evidence="7">
    <location>
        <begin position="6"/>
        <end position="155"/>
    </location>
</feature>
<evidence type="ECO:0000256" key="2">
    <source>
        <dbReference type="ARBA" id="ARBA00013064"/>
    </source>
</evidence>